<dbReference type="Proteomes" id="UP000095200">
    <property type="component" value="Unassembled WGS sequence"/>
</dbReference>
<reference evidence="9" key="1">
    <citation type="submission" date="2016-06" db="EMBL/GenBank/DDBJ databases">
        <title>Draft genome sequence of Desulfoplanes formicivorans strain Pf12B.</title>
        <authorList>
            <person name="Watanabe M."/>
            <person name="Kojima H."/>
            <person name="Fukui M."/>
        </authorList>
    </citation>
    <scope>NUCLEOTIDE SEQUENCE [LARGE SCALE GENOMIC DNA]</scope>
    <source>
        <strain evidence="9">Pf12B</strain>
    </source>
</reference>
<evidence type="ECO:0000256" key="5">
    <source>
        <dbReference type="ARBA" id="ARBA00023136"/>
    </source>
</evidence>
<dbReference type="GO" id="GO:0016020">
    <property type="term" value="C:membrane"/>
    <property type="evidence" value="ECO:0007669"/>
    <property type="project" value="UniProtKB-SubCell"/>
</dbReference>
<evidence type="ECO:0000313" key="8">
    <source>
        <dbReference type="EMBL" id="GAU09765.1"/>
    </source>
</evidence>
<evidence type="ECO:0000256" key="1">
    <source>
        <dbReference type="ARBA" id="ARBA00004141"/>
    </source>
</evidence>
<feature type="transmembrane region" description="Helical" evidence="7">
    <location>
        <begin position="256"/>
        <end position="278"/>
    </location>
</feature>
<dbReference type="SUPFAM" id="SSF161070">
    <property type="entry name" value="SNF-like"/>
    <property type="match status" value="1"/>
</dbReference>
<dbReference type="PRINTS" id="PR00176">
    <property type="entry name" value="NANEUSMPORT"/>
</dbReference>
<evidence type="ECO:0000256" key="7">
    <source>
        <dbReference type="SAM" id="Phobius"/>
    </source>
</evidence>
<dbReference type="InterPro" id="IPR037272">
    <property type="entry name" value="SNS_sf"/>
</dbReference>
<feature type="transmembrane region" description="Helical" evidence="7">
    <location>
        <begin position="84"/>
        <end position="109"/>
    </location>
</feature>
<dbReference type="NCBIfam" id="NF037979">
    <property type="entry name" value="Na_transp"/>
    <property type="match status" value="1"/>
</dbReference>
<comment type="subcellular location">
    <subcellularLocation>
        <location evidence="1">Membrane</location>
        <topology evidence="1">Multi-pass membrane protein</topology>
    </subcellularLocation>
</comment>
<dbReference type="PROSITE" id="PS50267">
    <property type="entry name" value="NA_NEUROTRAN_SYMP_3"/>
    <property type="match status" value="1"/>
</dbReference>
<evidence type="ECO:0000256" key="2">
    <source>
        <dbReference type="ARBA" id="ARBA00022448"/>
    </source>
</evidence>
<protein>
    <recommendedName>
        <fullName evidence="6">Transporter</fullName>
    </recommendedName>
</protein>
<evidence type="ECO:0000256" key="4">
    <source>
        <dbReference type="ARBA" id="ARBA00022989"/>
    </source>
</evidence>
<dbReference type="EMBL" id="BDFE01000020">
    <property type="protein sequence ID" value="GAU09765.1"/>
    <property type="molecule type" value="Genomic_DNA"/>
</dbReference>
<feature type="transmembrane region" description="Helical" evidence="7">
    <location>
        <begin position="177"/>
        <end position="199"/>
    </location>
</feature>
<dbReference type="STRING" id="1592317.DPF_2498"/>
<feature type="transmembrane region" description="Helical" evidence="7">
    <location>
        <begin position="219"/>
        <end position="244"/>
    </location>
</feature>
<name>A0A194AKJ9_9BACT</name>
<keyword evidence="3 6" id="KW-0812">Transmembrane</keyword>
<feature type="transmembrane region" description="Helical" evidence="7">
    <location>
        <begin position="459"/>
        <end position="482"/>
    </location>
</feature>
<feature type="transmembrane region" description="Helical" evidence="7">
    <location>
        <begin position="385"/>
        <end position="405"/>
    </location>
</feature>
<feature type="transmembrane region" description="Helical" evidence="7">
    <location>
        <begin position="425"/>
        <end position="447"/>
    </location>
</feature>
<proteinExistence type="inferred from homology"/>
<gene>
    <name evidence="8" type="ORF">DPF_2498</name>
</gene>
<dbReference type="RefSeq" id="WP_069860007.1">
    <property type="nucleotide sequence ID" value="NZ_BDFE01000020.1"/>
</dbReference>
<feature type="transmembrane region" description="Helical" evidence="7">
    <location>
        <begin position="12"/>
        <end position="30"/>
    </location>
</feature>
<evidence type="ECO:0000256" key="6">
    <source>
        <dbReference type="RuleBase" id="RU003732"/>
    </source>
</evidence>
<dbReference type="OrthoDB" id="9762833at2"/>
<accession>A0A194AKJ9</accession>
<sequence length="501" mass="55543">MKREQWGTRVGFILAAVGSAIGLGNIWRFPYITYENGGGAFLIPYFFAMLTAGIPFMILEFGVGHKFRGSAPKIFSALSKKWEWLGWWQIVVSFTIAVYYVAVVAWSIVYCWLSFDQGWGDNTGDFFFKSFLHLSGSPTEIGNIQWPILGAITFSWFVCWIFLYRGVRTGIETAGKIFMPLLFFMVILFMGRAIFLPGASTGLDWFLKPDFSRILDYKVWAAAYGQIFYSLSIGFGIMLTYSSYLPKKSDINNNAFITVFINCGFSMIAGLMIFSVLGNMAVQQGVPVSEVVGSGVGLAFITIPKAINLLPAPVFFGSIFFLALVFAGLSSEISICETVISSLIDKFGWNRKAAATLFCVVGFGVSVVFSTSAGLLILDIVDHFANNYGILLGGLAEMIFLSWVLNLEDVRKYVNSISDFAVGSWWNISLKYVTTFCLGYMVIANLISDFSKPYGGYPVSSLFYFGWHVLELTLLLALIMHFKPSASEPQPVKVSSQGGRH</sequence>
<keyword evidence="4 7" id="KW-1133">Transmembrane helix</keyword>
<evidence type="ECO:0000313" key="9">
    <source>
        <dbReference type="Proteomes" id="UP000095200"/>
    </source>
</evidence>
<keyword evidence="9" id="KW-1185">Reference proteome</keyword>
<evidence type="ECO:0000256" key="3">
    <source>
        <dbReference type="ARBA" id="ARBA00022692"/>
    </source>
</evidence>
<dbReference type="InterPro" id="IPR000175">
    <property type="entry name" value="Na/ntran_symport"/>
</dbReference>
<keyword evidence="2 6" id="KW-0813">Transport</keyword>
<dbReference type="PROSITE" id="PS00610">
    <property type="entry name" value="NA_NEUROTRAN_SYMP_1"/>
    <property type="match status" value="1"/>
</dbReference>
<dbReference type="CDD" id="cd10334">
    <property type="entry name" value="SLC6sbd_u1"/>
    <property type="match status" value="1"/>
</dbReference>
<feature type="transmembrane region" description="Helical" evidence="7">
    <location>
        <begin position="42"/>
        <end position="63"/>
    </location>
</feature>
<keyword evidence="6" id="KW-0769">Symport</keyword>
<organism evidence="8 9">
    <name type="scientific">Desulfoplanes formicivorans</name>
    <dbReference type="NCBI Taxonomy" id="1592317"/>
    <lineage>
        <taxon>Bacteria</taxon>
        <taxon>Pseudomonadati</taxon>
        <taxon>Thermodesulfobacteriota</taxon>
        <taxon>Desulfovibrionia</taxon>
        <taxon>Desulfovibrionales</taxon>
        <taxon>Desulfoplanaceae</taxon>
        <taxon>Desulfoplanes</taxon>
    </lineage>
</organism>
<feature type="transmembrane region" description="Helical" evidence="7">
    <location>
        <begin position="144"/>
        <end position="165"/>
    </location>
</feature>
<dbReference type="GO" id="GO:0015293">
    <property type="term" value="F:symporter activity"/>
    <property type="evidence" value="ECO:0007669"/>
    <property type="project" value="UniProtKB-KW"/>
</dbReference>
<dbReference type="PANTHER" id="PTHR42948:SF1">
    <property type="entry name" value="TRANSPORTER"/>
    <property type="match status" value="1"/>
</dbReference>
<keyword evidence="5 7" id="KW-0472">Membrane</keyword>
<feature type="transmembrane region" description="Helical" evidence="7">
    <location>
        <begin position="355"/>
        <end position="378"/>
    </location>
</feature>
<dbReference type="Pfam" id="PF00209">
    <property type="entry name" value="SNF"/>
    <property type="match status" value="2"/>
</dbReference>
<feature type="transmembrane region" description="Helical" evidence="7">
    <location>
        <begin position="315"/>
        <end position="335"/>
    </location>
</feature>
<comment type="similarity">
    <text evidence="6">Belongs to the sodium:neurotransmitter symporter (SNF) (TC 2.A.22) family.</text>
</comment>
<dbReference type="AlphaFoldDB" id="A0A194AKJ9"/>
<dbReference type="PANTHER" id="PTHR42948">
    <property type="entry name" value="TRANSPORTER"/>
    <property type="match status" value="1"/>
</dbReference>
<comment type="caution">
    <text evidence="8">The sequence shown here is derived from an EMBL/GenBank/DDBJ whole genome shotgun (WGS) entry which is preliminary data.</text>
</comment>